<organism evidence="2 3">
    <name type="scientific">Aporhodopirellula rubra</name>
    <dbReference type="NCBI Taxonomy" id="980271"/>
    <lineage>
        <taxon>Bacteria</taxon>
        <taxon>Pseudomonadati</taxon>
        <taxon>Planctomycetota</taxon>
        <taxon>Planctomycetia</taxon>
        <taxon>Pirellulales</taxon>
        <taxon>Pirellulaceae</taxon>
        <taxon>Aporhodopirellula</taxon>
    </lineage>
</organism>
<dbReference type="InterPro" id="IPR021796">
    <property type="entry name" value="Tll0287-like_dom"/>
</dbReference>
<comment type="caution">
    <text evidence="2">The sequence shown here is derived from an EMBL/GenBank/DDBJ whole genome shotgun (WGS) entry which is preliminary data.</text>
</comment>
<keyword evidence="3" id="KW-1185">Reference proteome</keyword>
<gene>
    <name evidence="2" type="ORF">FHS27_002620</name>
</gene>
<sequence>MLLHESIHGTLQVVHRDFFDEDNTHAIPSASLEDVFDEFSENYDVTLKWLIVETDIINVDHQPIDDFERLAAKALKEGKPNYESVDASRYRFAAPIRLASQCLKCHVKHRTDTNARTAGLTISMPLE</sequence>
<dbReference type="Pfam" id="PF11845">
    <property type="entry name" value="Tll0287-like"/>
    <property type="match status" value="1"/>
</dbReference>
<dbReference type="AlphaFoldDB" id="A0A7W5DYF5"/>
<reference evidence="2 3" key="1">
    <citation type="submission" date="2020-08" db="EMBL/GenBank/DDBJ databases">
        <title>Genomic Encyclopedia of Type Strains, Phase III (KMG-III): the genomes of soil and plant-associated and newly described type strains.</title>
        <authorList>
            <person name="Whitman W."/>
        </authorList>
    </citation>
    <scope>NUCLEOTIDE SEQUENCE [LARGE SCALE GENOMIC DNA]</scope>
    <source>
        <strain evidence="2 3">CECT 8075</strain>
    </source>
</reference>
<name>A0A7W5DYF5_9BACT</name>
<accession>A0A7W5DYF5</accession>
<feature type="domain" description="Tll0287-like" evidence="1">
    <location>
        <begin position="16"/>
        <end position="111"/>
    </location>
</feature>
<dbReference type="Proteomes" id="UP000536179">
    <property type="component" value="Unassembled WGS sequence"/>
</dbReference>
<evidence type="ECO:0000259" key="1">
    <source>
        <dbReference type="Pfam" id="PF11845"/>
    </source>
</evidence>
<proteinExistence type="predicted"/>
<evidence type="ECO:0000313" key="3">
    <source>
        <dbReference type="Proteomes" id="UP000536179"/>
    </source>
</evidence>
<dbReference type="EMBL" id="JACHXU010000007">
    <property type="protein sequence ID" value="MBB3206808.1"/>
    <property type="molecule type" value="Genomic_DNA"/>
</dbReference>
<protein>
    <recommendedName>
        <fullName evidence="1">Tll0287-like domain-containing protein</fullName>
    </recommendedName>
</protein>
<evidence type="ECO:0000313" key="2">
    <source>
        <dbReference type="EMBL" id="MBB3206808.1"/>
    </source>
</evidence>